<gene>
    <name evidence="2" type="ORF">CO169_00660</name>
</gene>
<dbReference type="EMBL" id="PFWP01000022">
    <property type="protein sequence ID" value="PJA49884.1"/>
    <property type="molecule type" value="Genomic_DNA"/>
</dbReference>
<evidence type="ECO:0008006" key="4">
    <source>
        <dbReference type="Google" id="ProtNLM"/>
    </source>
</evidence>
<feature type="non-terminal residue" evidence="2">
    <location>
        <position position="1"/>
    </location>
</feature>
<feature type="transmembrane region" description="Helical" evidence="1">
    <location>
        <begin position="12"/>
        <end position="30"/>
    </location>
</feature>
<protein>
    <recommendedName>
        <fullName evidence="4">DUF5678 domain-containing protein</fullName>
    </recommendedName>
</protein>
<proteinExistence type="predicted"/>
<sequence length="100" mass="11652">LTRSNTDFLVSNGIETFICIFYFFMYDIIIHMSIKMNIKKEEKEKILTSYQNKWVILTKDRKKVINSDKTIRGIIKKASGLKKDQAVITKVLPFGITYSP</sequence>
<reference evidence="3" key="1">
    <citation type="submission" date="2017-09" db="EMBL/GenBank/DDBJ databases">
        <title>Depth-based differentiation of microbial function through sediment-hosted aquifers and enrichment of novel symbionts in the deep terrestrial subsurface.</title>
        <authorList>
            <person name="Probst A.J."/>
            <person name="Ladd B."/>
            <person name="Jarett J.K."/>
            <person name="Geller-Mcgrath D.E."/>
            <person name="Sieber C.M.K."/>
            <person name="Emerson J.B."/>
            <person name="Anantharaman K."/>
            <person name="Thomas B.C."/>
            <person name="Malmstrom R."/>
            <person name="Stieglmeier M."/>
            <person name="Klingl A."/>
            <person name="Woyke T."/>
            <person name="Ryan C.M."/>
            <person name="Banfield J.F."/>
        </authorList>
    </citation>
    <scope>NUCLEOTIDE SEQUENCE [LARGE SCALE GENOMIC DNA]</scope>
</reference>
<keyword evidence="1" id="KW-0812">Transmembrane</keyword>
<name>A0A2M7XLZ3_9BACT</name>
<accession>A0A2M7XLZ3</accession>
<evidence type="ECO:0000256" key="1">
    <source>
        <dbReference type="SAM" id="Phobius"/>
    </source>
</evidence>
<comment type="caution">
    <text evidence="2">The sequence shown here is derived from an EMBL/GenBank/DDBJ whole genome shotgun (WGS) entry which is preliminary data.</text>
</comment>
<dbReference type="AlphaFoldDB" id="A0A2M7XLZ3"/>
<keyword evidence="1" id="KW-1133">Transmembrane helix</keyword>
<keyword evidence="1" id="KW-0472">Membrane</keyword>
<dbReference type="Proteomes" id="UP000230062">
    <property type="component" value="Unassembled WGS sequence"/>
</dbReference>
<evidence type="ECO:0000313" key="2">
    <source>
        <dbReference type="EMBL" id="PJA49884.1"/>
    </source>
</evidence>
<organism evidence="2 3">
    <name type="scientific">Candidatus Shapirobacteria bacterium CG_4_9_14_3_um_filter_39_13</name>
    <dbReference type="NCBI Taxonomy" id="1974479"/>
    <lineage>
        <taxon>Bacteria</taxon>
        <taxon>Candidatus Shapironibacteriota</taxon>
    </lineage>
</organism>
<evidence type="ECO:0000313" key="3">
    <source>
        <dbReference type="Proteomes" id="UP000230062"/>
    </source>
</evidence>